<organism evidence="8 9">
    <name type="scientific">Arabidopsis suecica</name>
    <name type="common">Swedish thale-cress</name>
    <name type="synonym">Cardaminopsis suecica</name>
    <dbReference type="NCBI Taxonomy" id="45249"/>
    <lineage>
        <taxon>Eukaryota</taxon>
        <taxon>Viridiplantae</taxon>
        <taxon>Streptophyta</taxon>
        <taxon>Embryophyta</taxon>
        <taxon>Tracheophyta</taxon>
        <taxon>Spermatophyta</taxon>
        <taxon>Magnoliopsida</taxon>
        <taxon>eudicotyledons</taxon>
        <taxon>Gunneridae</taxon>
        <taxon>Pentapetalae</taxon>
        <taxon>rosids</taxon>
        <taxon>malvids</taxon>
        <taxon>Brassicales</taxon>
        <taxon>Brassicaceae</taxon>
        <taxon>Camelineae</taxon>
        <taxon>Arabidopsis</taxon>
    </lineage>
</organism>
<feature type="domain" description="Glycerol-3-phosphate dehydrogenase NAD-dependent N-terminal" evidence="6">
    <location>
        <begin position="89"/>
        <end position="248"/>
    </location>
</feature>
<protein>
    <recommendedName>
        <fullName evidence="2">glycerol-3-phosphate dehydrogenase (NAD(+))</fullName>
        <ecNumber evidence="2">1.1.1.8</ecNumber>
    </recommendedName>
</protein>
<comment type="caution">
    <text evidence="8">The sequence shown here is derived from an EMBL/GenBank/DDBJ whole genome shotgun (WGS) entry which is preliminary data.</text>
</comment>
<dbReference type="PROSITE" id="PS00957">
    <property type="entry name" value="NAD_G3PDH"/>
    <property type="match status" value="1"/>
</dbReference>
<sequence>MAASVQPACLDLHFSGKHPPLLKHNAIIVRCVSSPNVIPEADSISGPPDIINTNRDQRKVVRIAWEKLVRWSRSLRAKAKTDVLERTRKVVVLGGGSFGTAMAAHVARRKEGLEVNMLVRDSFVCQSINENHHNCKYFPEHKLPENVIATTDAKAALLDADYCLHAVPVQFSSSFLEGIADYVDPGLPFISLSKGLELNTLRMMSQIIPIALKNPRQPFVALSGPSFALELMNNLPTAMVVASKDKKLANAVQQLLASSYLRINTSSDVTGVEIAGALKNVLAIAAGIVDGMNLGNNSMAALVSQGCSEIRWLATKVVSLICVYNCFIESGFFGPCNSLQ</sequence>
<keyword evidence="9" id="KW-1185">Reference proteome</keyword>
<dbReference type="PANTHER" id="PTHR11728:SF1">
    <property type="entry name" value="GLYCEROL-3-PHOSPHATE DEHYDROGENASE [NAD(+)] 2, CHLOROPLASTIC"/>
    <property type="match status" value="1"/>
</dbReference>
<dbReference type="Pfam" id="PF01210">
    <property type="entry name" value="NAD_Gly3P_dh_N"/>
    <property type="match status" value="1"/>
</dbReference>
<dbReference type="InterPro" id="IPR011128">
    <property type="entry name" value="G3P_DH_NAD-dep_N"/>
</dbReference>
<dbReference type="AlphaFoldDB" id="A0A8T2G8R4"/>
<evidence type="ECO:0000256" key="2">
    <source>
        <dbReference type="ARBA" id="ARBA00013218"/>
    </source>
</evidence>
<evidence type="ECO:0000256" key="4">
    <source>
        <dbReference type="ARBA" id="ARBA00023027"/>
    </source>
</evidence>
<evidence type="ECO:0000256" key="5">
    <source>
        <dbReference type="ARBA" id="ARBA00048683"/>
    </source>
</evidence>
<keyword evidence="3" id="KW-0560">Oxidoreductase</keyword>
<dbReference type="Pfam" id="PF07479">
    <property type="entry name" value="NAD_Gly3P_dh_C"/>
    <property type="match status" value="1"/>
</dbReference>
<comment type="catalytic activity">
    <reaction evidence="5">
        <text>sn-glycerol 3-phosphate + NAD(+) = dihydroxyacetone phosphate + NADH + H(+)</text>
        <dbReference type="Rhea" id="RHEA:11092"/>
        <dbReference type="ChEBI" id="CHEBI:15378"/>
        <dbReference type="ChEBI" id="CHEBI:57540"/>
        <dbReference type="ChEBI" id="CHEBI:57597"/>
        <dbReference type="ChEBI" id="CHEBI:57642"/>
        <dbReference type="ChEBI" id="CHEBI:57945"/>
        <dbReference type="EC" id="1.1.1.8"/>
    </reaction>
</comment>
<proteinExistence type="inferred from homology"/>
<name>A0A8T2G8R4_ARASU</name>
<evidence type="ECO:0000259" key="6">
    <source>
        <dbReference type="Pfam" id="PF01210"/>
    </source>
</evidence>
<dbReference type="InterPro" id="IPR006109">
    <property type="entry name" value="G3P_DH_NAD-dep_C"/>
</dbReference>
<evidence type="ECO:0000313" key="9">
    <source>
        <dbReference type="Proteomes" id="UP000694251"/>
    </source>
</evidence>
<dbReference type="OrthoDB" id="10263760at2759"/>
<dbReference type="EC" id="1.1.1.8" evidence="2"/>
<dbReference type="GO" id="GO:0005829">
    <property type="term" value="C:cytosol"/>
    <property type="evidence" value="ECO:0007669"/>
    <property type="project" value="TreeGrafter"/>
</dbReference>
<evidence type="ECO:0000313" key="8">
    <source>
        <dbReference type="EMBL" id="KAG7643816.1"/>
    </source>
</evidence>
<dbReference type="GO" id="GO:0005975">
    <property type="term" value="P:carbohydrate metabolic process"/>
    <property type="evidence" value="ECO:0007669"/>
    <property type="project" value="InterPro"/>
</dbReference>
<evidence type="ECO:0000256" key="3">
    <source>
        <dbReference type="ARBA" id="ARBA00023002"/>
    </source>
</evidence>
<dbReference type="GO" id="GO:0141152">
    <property type="term" value="F:glycerol-3-phosphate dehydrogenase (NAD+) activity"/>
    <property type="evidence" value="ECO:0007669"/>
    <property type="project" value="UniProtKB-EC"/>
</dbReference>
<gene>
    <name evidence="8" type="ORF">ISN44_As02g035870</name>
</gene>
<evidence type="ECO:0000259" key="7">
    <source>
        <dbReference type="Pfam" id="PF07479"/>
    </source>
</evidence>
<dbReference type="EMBL" id="JAEFBJ010000002">
    <property type="protein sequence ID" value="KAG7643816.1"/>
    <property type="molecule type" value="Genomic_DNA"/>
</dbReference>
<dbReference type="FunFam" id="3.40.50.720:FF:000019">
    <property type="entry name" value="Glycerol-3-phosphate dehydrogenase [NAD(P)+]"/>
    <property type="match status" value="1"/>
</dbReference>
<keyword evidence="4" id="KW-0520">NAD</keyword>
<dbReference type="GO" id="GO:0046168">
    <property type="term" value="P:glycerol-3-phosphate catabolic process"/>
    <property type="evidence" value="ECO:0007669"/>
    <property type="project" value="InterPro"/>
</dbReference>
<dbReference type="Proteomes" id="UP000694251">
    <property type="component" value="Chromosome 2"/>
</dbReference>
<comment type="similarity">
    <text evidence="1">Belongs to the NAD-dependent glycerol-3-phosphate dehydrogenase family.</text>
</comment>
<reference evidence="8 9" key="1">
    <citation type="submission" date="2020-12" db="EMBL/GenBank/DDBJ databases">
        <title>Concerted genomic and epigenomic changes stabilize Arabidopsis allopolyploids.</title>
        <authorList>
            <person name="Chen Z."/>
        </authorList>
    </citation>
    <scope>NUCLEOTIDE SEQUENCE [LARGE SCALE GENOMIC DNA]</scope>
    <source>
        <strain evidence="8">As9502</strain>
        <tissue evidence="8">Leaf</tissue>
    </source>
</reference>
<dbReference type="PANTHER" id="PTHR11728">
    <property type="entry name" value="GLYCEROL-3-PHOSPHATE DEHYDROGENASE"/>
    <property type="match status" value="1"/>
</dbReference>
<dbReference type="InterPro" id="IPR006168">
    <property type="entry name" value="G3P_DH_NAD-dep"/>
</dbReference>
<evidence type="ECO:0000256" key="1">
    <source>
        <dbReference type="ARBA" id="ARBA00011009"/>
    </source>
</evidence>
<accession>A0A8T2G8R4</accession>
<feature type="domain" description="Glycerol-3-phosphate dehydrogenase NAD-dependent C-terminal" evidence="7">
    <location>
        <begin position="268"/>
        <end position="317"/>
    </location>
</feature>
<dbReference type="GO" id="GO:0051287">
    <property type="term" value="F:NAD binding"/>
    <property type="evidence" value="ECO:0007669"/>
    <property type="project" value="InterPro"/>
</dbReference>